<dbReference type="EMBL" id="MW046595">
    <property type="protein sequence ID" value="QTE04055.1"/>
    <property type="molecule type" value="Genomic_DNA"/>
</dbReference>
<sequence>MAGTFKRRYEADSTSEAGSSKRMHGQGGDGESGGKGGGGPPPLVAPVPRHIGLWNHTIELNCVSWEEVGNTIKWLPLHMLPQMFMYANHKQNLHMMQRWMRSSLGYQLHTPTATMSNFQFLQDAITLAAGTPETTTAPTQAAYMIAFSPKNQSSEMFQITDAKANKILGWNIGKTGIGKTNGDANMLVDIGSGDTDFEHLRYQVVVTDSEGIQKDLYALGKHSAGFLGNYNTVDTSDLEPGKSHPFHPDVGVLLPGAVDGTAPMVSTYYRNYVKNASHIKMLKHGDEYSWSIHNNCSNYILKNKGAAGVNINSADITTSTINSEVTNDRPKRPFMSTNHPALDVTSQQMKYVPTSGNPNFLILGDSAEVVFVWPTKENPPYSRKQKESSIGLLNHFAENSKTLNNKFFILAPMKNPDGTLIKQRCSVMLEQKMAVTFWFRDDVSDIEQNNPQITDPDPYGAENKSLPWNILRDQDFTLKALQIRKNVDADTIIDAFLQ</sequence>
<name>A0A8A4XDK0_9VIRU</name>
<evidence type="ECO:0000313" key="2">
    <source>
        <dbReference type="EMBL" id="QTE04055.1"/>
    </source>
</evidence>
<feature type="region of interest" description="Disordered" evidence="1">
    <location>
        <begin position="1"/>
        <end position="44"/>
    </location>
</feature>
<accession>A0A8A4XDK0</accession>
<reference evidence="2" key="1">
    <citation type="submission" date="2020-09" db="EMBL/GenBank/DDBJ databases">
        <authorList>
            <person name="Dai Z."/>
            <person name="Yang S."/>
            <person name="Zhang W."/>
        </authorList>
    </citation>
    <scope>NUCLEOTIDE SEQUENCE</scope>
    <source>
        <strain evidence="2">Thr15par03</strain>
    </source>
</reference>
<proteinExistence type="predicted"/>
<organism evidence="2">
    <name type="scientific">Turdus naumanni densovirus</name>
    <dbReference type="NCBI Taxonomy" id="2794544"/>
    <lineage>
        <taxon>Viruses</taxon>
        <taxon>Monodnaviria</taxon>
        <taxon>Shotokuvirae</taxon>
        <taxon>Cossaviricota</taxon>
        <taxon>Quintoviricetes</taxon>
        <taxon>Piccovirales</taxon>
        <taxon>Parvoviridae</taxon>
        <taxon>Densovirinae</taxon>
    </lineage>
</organism>
<feature type="compositionally biased region" description="Gly residues" evidence="1">
    <location>
        <begin position="25"/>
        <end position="38"/>
    </location>
</feature>
<reference evidence="2" key="2">
    <citation type="journal article" date="2022" name="Gigascience">
        <title>Parvovirus dark matter in the cloaca of wild birds.</title>
        <authorList>
            <person name="Dai Z."/>
            <person name="Wang H."/>
            <person name="Wu H."/>
            <person name="Zhang Q."/>
            <person name="Ji L."/>
            <person name="Wang X."/>
            <person name="Shen Q."/>
            <person name="Yang S."/>
            <person name="Ma X."/>
            <person name="Shan T."/>
            <person name="Zhang W."/>
        </authorList>
    </citation>
    <scope>NUCLEOTIDE SEQUENCE</scope>
    <source>
        <strain evidence="2">Thr15par03</strain>
    </source>
</reference>
<evidence type="ECO:0000256" key="1">
    <source>
        <dbReference type="SAM" id="MobiDB-lite"/>
    </source>
</evidence>
<protein>
    <submittedName>
        <fullName evidence="2">VP</fullName>
    </submittedName>
</protein>